<dbReference type="NCBIfam" id="NF000955">
    <property type="entry name" value="PRK00099.1-1"/>
    <property type="match status" value="1"/>
</dbReference>
<proteinExistence type="inferred from homology"/>
<dbReference type="GO" id="GO:0070180">
    <property type="term" value="F:large ribosomal subunit rRNA binding"/>
    <property type="evidence" value="ECO:0007669"/>
    <property type="project" value="UniProtKB-UniRule"/>
</dbReference>
<dbReference type="InterPro" id="IPR047865">
    <property type="entry name" value="Ribosomal_uL10_bac_type"/>
</dbReference>
<dbReference type="AlphaFoldDB" id="A0A1J4TRH4"/>
<keyword evidence="5" id="KW-0699">rRNA-binding</keyword>
<comment type="caution">
    <text evidence="6">The sequence shown here is derived from an EMBL/GenBank/DDBJ whole genome shotgun (WGS) entry which is preliminary data.</text>
</comment>
<keyword evidence="2 5" id="KW-0689">Ribosomal protein</keyword>
<dbReference type="GO" id="GO:0005840">
    <property type="term" value="C:ribosome"/>
    <property type="evidence" value="ECO:0007669"/>
    <property type="project" value="UniProtKB-KW"/>
</dbReference>
<keyword evidence="5" id="KW-0694">RNA-binding</keyword>
<reference evidence="6 7" key="1">
    <citation type="journal article" date="2016" name="Environ. Microbiol.">
        <title>Genomic resolution of a cold subsurface aquifer community provides metabolic insights for novel microbes adapted to high CO concentrations.</title>
        <authorList>
            <person name="Probst A.J."/>
            <person name="Castelle C.J."/>
            <person name="Singh A."/>
            <person name="Brown C.T."/>
            <person name="Anantharaman K."/>
            <person name="Sharon I."/>
            <person name="Hug L.A."/>
            <person name="Burstein D."/>
            <person name="Emerson J.B."/>
            <person name="Thomas B.C."/>
            <person name="Banfield J.F."/>
        </authorList>
    </citation>
    <scope>NUCLEOTIDE SEQUENCE [LARGE SCALE GENOMIC DNA]</scope>
    <source>
        <strain evidence="6">CG1_02_37_22</strain>
    </source>
</reference>
<accession>A0A1J4TRH4</accession>
<dbReference type="Gene3D" id="3.30.70.1730">
    <property type="match status" value="1"/>
</dbReference>
<dbReference type="EMBL" id="MNUY01000064">
    <property type="protein sequence ID" value="OIO13237.1"/>
    <property type="molecule type" value="Genomic_DNA"/>
</dbReference>
<protein>
    <recommendedName>
        <fullName evidence="4 5">Large ribosomal subunit protein uL10</fullName>
    </recommendedName>
</protein>
<dbReference type="InterPro" id="IPR001790">
    <property type="entry name" value="Ribosomal_uL10"/>
</dbReference>
<dbReference type="SUPFAM" id="SSF160369">
    <property type="entry name" value="Ribosomal protein L10-like"/>
    <property type="match status" value="1"/>
</dbReference>
<gene>
    <name evidence="5" type="primary">rplJ</name>
    <name evidence="6" type="ORF">AUJ73_04050</name>
</gene>
<evidence type="ECO:0000256" key="1">
    <source>
        <dbReference type="ARBA" id="ARBA00008889"/>
    </source>
</evidence>
<dbReference type="Pfam" id="PF00466">
    <property type="entry name" value="Ribosomal_L10"/>
    <property type="match status" value="1"/>
</dbReference>
<dbReference type="PANTHER" id="PTHR11560">
    <property type="entry name" value="39S RIBOSOMAL PROTEIN L10, MITOCHONDRIAL"/>
    <property type="match status" value="1"/>
</dbReference>
<sequence length="181" mass="20105">MTDTKISDNRQKKIDVVSSLKEKLGKTATIFLADYRGLTHQQMEQLRKTLKKVQAEFLVAKNSLIKLAISDTYKVLAKDIEKALNNPTALLISFGDGITAIKELAKFMKANQLPKIKVGLFEGKPATEAEFIKLSTLPSKDELISLLSFRLKSPISGLHYALSGNIRKLVYALNAVSKNKK</sequence>
<comment type="function">
    <text evidence="5">Forms part of the ribosomal stalk, playing a central role in the interaction of the ribosome with GTP-bound translation factors.</text>
</comment>
<dbReference type="Gene3D" id="6.10.250.290">
    <property type="match status" value="1"/>
</dbReference>
<dbReference type="GO" id="GO:1990904">
    <property type="term" value="C:ribonucleoprotein complex"/>
    <property type="evidence" value="ECO:0007669"/>
    <property type="project" value="UniProtKB-KW"/>
</dbReference>
<organism evidence="6 7">
    <name type="scientific">Candidatus Gottesmanbacteria bacterium CG1_02_37_22</name>
    <dbReference type="NCBI Taxonomy" id="1805209"/>
    <lineage>
        <taxon>Bacteria</taxon>
        <taxon>Candidatus Gottesmaniibacteriota</taxon>
    </lineage>
</organism>
<comment type="subunit">
    <text evidence="5">Part of the ribosomal stalk of the 50S ribosomal subunit. The N-terminus interacts with L11 and the large rRNA to form the base of the stalk. The C-terminus forms an elongated spine to which L12 dimers bind in a sequential fashion forming a multimeric L10(L12)X complex.</text>
</comment>
<dbReference type="HAMAP" id="MF_00362">
    <property type="entry name" value="Ribosomal_uL10"/>
    <property type="match status" value="1"/>
</dbReference>
<evidence type="ECO:0000313" key="6">
    <source>
        <dbReference type="EMBL" id="OIO13237.1"/>
    </source>
</evidence>
<dbReference type="GO" id="GO:0006412">
    <property type="term" value="P:translation"/>
    <property type="evidence" value="ECO:0007669"/>
    <property type="project" value="UniProtKB-UniRule"/>
</dbReference>
<dbReference type="CDD" id="cd05797">
    <property type="entry name" value="Ribosomal_L10"/>
    <property type="match status" value="1"/>
</dbReference>
<dbReference type="STRING" id="1805209.AUJ73_04050"/>
<evidence type="ECO:0000256" key="2">
    <source>
        <dbReference type="ARBA" id="ARBA00022980"/>
    </source>
</evidence>
<evidence type="ECO:0000256" key="4">
    <source>
        <dbReference type="ARBA" id="ARBA00035202"/>
    </source>
</evidence>
<dbReference type="Proteomes" id="UP000183120">
    <property type="component" value="Unassembled WGS sequence"/>
</dbReference>
<name>A0A1J4TRH4_9BACT</name>
<comment type="similarity">
    <text evidence="1 5">Belongs to the universal ribosomal protein uL10 family.</text>
</comment>
<dbReference type="InterPro" id="IPR043141">
    <property type="entry name" value="Ribosomal_uL10-like_sf"/>
</dbReference>
<evidence type="ECO:0000256" key="5">
    <source>
        <dbReference type="HAMAP-Rule" id="MF_00362"/>
    </source>
</evidence>
<dbReference type="InterPro" id="IPR022973">
    <property type="entry name" value="Ribosomal_uL10_bac"/>
</dbReference>
<keyword evidence="3 5" id="KW-0687">Ribonucleoprotein</keyword>
<evidence type="ECO:0000256" key="3">
    <source>
        <dbReference type="ARBA" id="ARBA00023274"/>
    </source>
</evidence>
<evidence type="ECO:0000313" key="7">
    <source>
        <dbReference type="Proteomes" id="UP000183120"/>
    </source>
</evidence>